<dbReference type="RefSeq" id="WP_133574109.1">
    <property type="nucleotide sequence ID" value="NZ_SNYC01000003.1"/>
</dbReference>
<name>A0A4R6SY98_9SPHI</name>
<sequence>MHHTLIVFLLLLFLPTGYVQVIEDEEPVPVYHTGDNIAWAAKGFNDKNWNTSRSETDEGIFWSRTHLLLRPVDNNRRPLGLQIGSFGTFDVYWDGVLIGSNGVLPYGHRPEQPGTECSIFIVPDSLTSPGAHIVAMRMSQAYLPDVHRSIGFKMEKYTSLLTLPLITMSYMNLMAGAFLIASLYYFFLYFNSKHRQVDIMIFATICLLFFCLLIMEYLKFHMVIPYPQFYIRLEIIGWLTFTIALLIPWYFTIQFHFKWKLWLLGLLLGVLLGLYYFNYGNYDLTAKLYSLVMLIASFMVVINGIIQKEKGGYIVFIGLLASAMVNEYLFYDYSLFISFTLIVLCMLYLHAIRASSIESEHQEALVLSSRLQLELLKKNIQPHFLRNTLTSMMDWVEESPKEGARFIQALSAEFDIMNSISEQTLIPIRQEIELCRQHLSVMEFRKEIRFEWKEYGIDDAQLIPPAVLHTLLENGITHSIPLQGNRIVFKLTYTTGPGYRQYVFDTFAENRPVLTGREGGNGFKYIRARLTESYGQNWTLHSAATAAGWSSTIKILDR</sequence>
<dbReference type="InterPro" id="IPR010559">
    <property type="entry name" value="Sig_transdc_His_kin_internal"/>
</dbReference>
<gene>
    <name evidence="3" type="ORF">ATK78_0103</name>
</gene>
<feature type="transmembrane region" description="Helical" evidence="1">
    <location>
        <begin position="259"/>
        <end position="277"/>
    </location>
</feature>
<keyword evidence="3" id="KW-0418">Kinase</keyword>
<dbReference type="InterPro" id="IPR050640">
    <property type="entry name" value="Bact_2-comp_sensor_kinase"/>
</dbReference>
<accession>A0A4R6SY98</accession>
<proteinExistence type="predicted"/>
<feature type="transmembrane region" description="Helical" evidence="1">
    <location>
        <begin position="170"/>
        <end position="190"/>
    </location>
</feature>
<dbReference type="AlphaFoldDB" id="A0A4R6SY98"/>
<dbReference type="PANTHER" id="PTHR34220">
    <property type="entry name" value="SENSOR HISTIDINE KINASE YPDA"/>
    <property type="match status" value="1"/>
</dbReference>
<feature type="transmembrane region" description="Helical" evidence="1">
    <location>
        <begin position="313"/>
        <end position="329"/>
    </location>
</feature>
<dbReference type="OrthoDB" id="625140at2"/>
<keyword evidence="3" id="KW-0808">Transferase</keyword>
<evidence type="ECO:0000313" key="3">
    <source>
        <dbReference type="EMBL" id="TDQ10992.1"/>
    </source>
</evidence>
<evidence type="ECO:0000256" key="1">
    <source>
        <dbReference type="SAM" id="Phobius"/>
    </source>
</evidence>
<evidence type="ECO:0000259" key="2">
    <source>
        <dbReference type="Pfam" id="PF06580"/>
    </source>
</evidence>
<protein>
    <submittedName>
        <fullName evidence="3">Histidine kinase</fullName>
    </submittedName>
</protein>
<dbReference type="GO" id="GO:0016020">
    <property type="term" value="C:membrane"/>
    <property type="evidence" value="ECO:0007669"/>
    <property type="project" value="InterPro"/>
</dbReference>
<keyword evidence="1" id="KW-1133">Transmembrane helix</keyword>
<evidence type="ECO:0000313" key="4">
    <source>
        <dbReference type="Proteomes" id="UP000295620"/>
    </source>
</evidence>
<dbReference type="PANTHER" id="PTHR34220:SF7">
    <property type="entry name" value="SENSOR HISTIDINE KINASE YPDA"/>
    <property type="match status" value="1"/>
</dbReference>
<keyword evidence="1" id="KW-0472">Membrane</keyword>
<dbReference type="Pfam" id="PF06580">
    <property type="entry name" value="His_kinase"/>
    <property type="match status" value="1"/>
</dbReference>
<feature type="transmembrane region" description="Helical" evidence="1">
    <location>
        <begin position="289"/>
        <end position="306"/>
    </location>
</feature>
<feature type="transmembrane region" description="Helical" evidence="1">
    <location>
        <begin position="335"/>
        <end position="352"/>
    </location>
</feature>
<dbReference type="Proteomes" id="UP000295620">
    <property type="component" value="Unassembled WGS sequence"/>
</dbReference>
<comment type="caution">
    <text evidence="3">The sequence shown here is derived from an EMBL/GenBank/DDBJ whole genome shotgun (WGS) entry which is preliminary data.</text>
</comment>
<keyword evidence="4" id="KW-1185">Reference proteome</keyword>
<feature type="transmembrane region" description="Helical" evidence="1">
    <location>
        <begin position="235"/>
        <end position="252"/>
    </location>
</feature>
<reference evidence="3 4" key="1">
    <citation type="submission" date="2019-03" db="EMBL/GenBank/DDBJ databases">
        <title>Genomic Encyclopedia of Archaeal and Bacterial Type Strains, Phase II (KMG-II): from individual species to whole genera.</title>
        <authorList>
            <person name="Goeker M."/>
        </authorList>
    </citation>
    <scope>NUCLEOTIDE SEQUENCE [LARGE SCALE GENOMIC DNA]</scope>
    <source>
        <strain evidence="3 4">DSM 19035</strain>
    </source>
</reference>
<feature type="domain" description="Signal transduction histidine kinase internal region" evidence="2">
    <location>
        <begin position="372"/>
        <end position="447"/>
    </location>
</feature>
<dbReference type="EMBL" id="SNYC01000003">
    <property type="protein sequence ID" value="TDQ10992.1"/>
    <property type="molecule type" value="Genomic_DNA"/>
</dbReference>
<dbReference type="GO" id="GO:0000155">
    <property type="term" value="F:phosphorelay sensor kinase activity"/>
    <property type="evidence" value="ECO:0007669"/>
    <property type="project" value="InterPro"/>
</dbReference>
<organism evidence="3 4">
    <name type="scientific">Pedobacter metabolipauper</name>
    <dbReference type="NCBI Taxonomy" id="425513"/>
    <lineage>
        <taxon>Bacteria</taxon>
        <taxon>Pseudomonadati</taxon>
        <taxon>Bacteroidota</taxon>
        <taxon>Sphingobacteriia</taxon>
        <taxon>Sphingobacteriales</taxon>
        <taxon>Sphingobacteriaceae</taxon>
        <taxon>Pedobacter</taxon>
    </lineage>
</organism>
<keyword evidence="1" id="KW-0812">Transmembrane</keyword>
<feature type="transmembrane region" description="Helical" evidence="1">
    <location>
        <begin position="197"/>
        <end position="215"/>
    </location>
</feature>